<evidence type="ECO:0000313" key="1">
    <source>
        <dbReference type="EMBL" id="QAT17215.1"/>
    </source>
</evidence>
<protein>
    <recommendedName>
        <fullName evidence="3">Sialidase domain-containing protein</fullName>
    </recommendedName>
</protein>
<evidence type="ECO:0000313" key="2">
    <source>
        <dbReference type="Proteomes" id="UP000287243"/>
    </source>
</evidence>
<dbReference type="InterPro" id="IPR036278">
    <property type="entry name" value="Sialidase_sf"/>
</dbReference>
<dbReference type="EMBL" id="CP019384">
    <property type="protein sequence ID" value="QAT17215.1"/>
    <property type="molecule type" value="Genomic_DNA"/>
</dbReference>
<name>A0A410P4T7_VELA1</name>
<gene>
    <name evidence="1" type="ORF">BU251_05445</name>
</gene>
<reference evidence="1 2" key="1">
    <citation type="submission" date="2017-01" db="EMBL/GenBank/DDBJ databases">
        <title>First insights into the biology of 'candidatus Vampirococcus archaeovorus'.</title>
        <authorList>
            <person name="Kizina J."/>
            <person name="Jordan S."/>
            <person name="Stueber K."/>
            <person name="Reinhardt R."/>
            <person name="Harder J."/>
        </authorList>
    </citation>
    <scope>NUCLEOTIDE SEQUENCE [LARGE SCALE GENOMIC DNA]</scope>
    <source>
        <strain evidence="1 2">LiM</strain>
    </source>
</reference>
<sequence>MRRFVLSDRDKRERDISFCTKRKMDLFISLLLAGCILAADHVSAVGNDRGSEKINIVGEDSLLGAYDPSVEYDDSGIGWLAYSAINVKLNIPFYIETHLAKSLDHGRTWTKISEANHAYDKILVINGKAVEGFCREETPTLLFDPTDPVAARRWKLFTAVGFSKKPKKFGELRRATSWPQVYIAYRYAATPEALSSAQEIPLFGSKYCKLPVCSAKHDLNDFSADLKNVVFYEEPGSLVHDGVIYLTLSAIIKHQGQKTILLSSADHGETWKYIGVLTSIADAKKLGFDSFTSSSLAEQNGRLFLLVSPIRQRWLLPHLEYGGIYIFEFEDISKGLLKKGAGGNLLVHKYVPPLSTRSVGGGQSEYNEQNTYGGIIMAQSDIKESSERFKIFNTGQDIAE</sequence>
<proteinExistence type="predicted"/>
<keyword evidence="2" id="KW-1185">Reference proteome</keyword>
<dbReference type="SUPFAM" id="SSF50939">
    <property type="entry name" value="Sialidases"/>
    <property type="match status" value="1"/>
</dbReference>
<organism evidence="1 2">
    <name type="scientific">Velamenicoccus archaeovorus</name>
    <dbReference type="NCBI Taxonomy" id="1930593"/>
    <lineage>
        <taxon>Bacteria</taxon>
        <taxon>Pseudomonadati</taxon>
        <taxon>Candidatus Omnitrophota</taxon>
        <taxon>Candidatus Velamenicoccus</taxon>
    </lineage>
</organism>
<evidence type="ECO:0008006" key="3">
    <source>
        <dbReference type="Google" id="ProtNLM"/>
    </source>
</evidence>
<accession>A0A410P4T7</accession>
<dbReference type="Proteomes" id="UP000287243">
    <property type="component" value="Chromosome"/>
</dbReference>
<dbReference type="AlphaFoldDB" id="A0A410P4T7"/>
<dbReference type="KEGG" id="vai:BU251_05445"/>